<evidence type="ECO:0000259" key="5">
    <source>
        <dbReference type="Pfam" id="PF04198"/>
    </source>
</evidence>
<dbReference type="Gene3D" id="3.40.50.1360">
    <property type="match status" value="1"/>
</dbReference>
<evidence type="ECO:0000256" key="4">
    <source>
        <dbReference type="ARBA" id="ARBA00023163"/>
    </source>
</evidence>
<dbReference type="EMBL" id="AOSS01000096">
    <property type="protein sequence ID" value="ERF57440.1"/>
    <property type="molecule type" value="Genomic_DNA"/>
</dbReference>
<dbReference type="PANTHER" id="PTHR34294">
    <property type="entry name" value="TRANSCRIPTIONAL REGULATOR-RELATED"/>
    <property type="match status" value="1"/>
</dbReference>
<organism evidence="6 7">
    <name type="scientific">Cutibacterium granulosum DSM 20700</name>
    <dbReference type="NCBI Taxonomy" id="1160719"/>
    <lineage>
        <taxon>Bacteria</taxon>
        <taxon>Bacillati</taxon>
        <taxon>Actinomycetota</taxon>
        <taxon>Actinomycetes</taxon>
        <taxon>Propionibacteriales</taxon>
        <taxon>Propionibacteriaceae</taxon>
        <taxon>Cutibacterium</taxon>
    </lineage>
</organism>
<keyword evidence="2" id="KW-0805">Transcription regulation</keyword>
<proteinExistence type="inferred from homology"/>
<sequence>GVVGDVNTVFLRADGSFDVPFNNRATGMTPTEIRKVPRRICVVAGKAKARALLAALRARVATDLIVDDETARAVLELM</sequence>
<reference evidence="6 7" key="1">
    <citation type="journal article" date="2013" name="BMC Genomics">
        <title>Comparative genomics reveals distinct host-interacting traits of three major human-associated propionibacteria.</title>
        <authorList>
            <person name="Mak T.N."/>
            <person name="Schmid M."/>
            <person name="Brzuszkiewicz E."/>
            <person name="Zeng G."/>
            <person name="Meyer R."/>
            <person name="Sfanos K.S."/>
            <person name="Brinkmann V."/>
            <person name="Meyer T.F."/>
            <person name="Bruggemann H."/>
        </authorList>
    </citation>
    <scope>NUCLEOTIDE SEQUENCE [LARGE SCALE GENOMIC DNA]</scope>
    <source>
        <strain evidence="6 7">DSM 20700</strain>
    </source>
</reference>
<name>U1GH22_9ACTN</name>
<evidence type="ECO:0000256" key="3">
    <source>
        <dbReference type="ARBA" id="ARBA00023125"/>
    </source>
</evidence>
<evidence type="ECO:0000256" key="1">
    <source>
        <dbReference type="ARBA" id="ARBA00010466"/>
    </source>
</evidence>
<dbReference type="Pfam" id="PF04198">
    <property type="entry name" value="Sugar-bind"/>
    <property type="match status" value="1"/>
</dbReference>
<evidence type="ECO:0000313" key="6">
    <source>
        <dbReference type="EMBL" id="ERF57440.1"/>
    </source>
</evidence>
<keyword evidence="7" id="KW-1185">Reference proteome</keyword>
<dbReference type="RefSeq" id="WP_021103625.1">
    <property type="nucleotide sequence ID" value="NZ_AOSS01000096.1"/>
</dbReference>
<dbReference type="PANTHER" id="PTHR34294:SF1">
    <property type="entry name" value="TRANSCRIPTIONAL REGULATOR LSRR"/>
    <property type="match status" value="1"/>
</dbReference>
<dbReference type="InterPro" id="IPR037171">
    <property type="entry name" value="NagB/RpiA_transferase-like"/>
</dbReference>
<protein>
    <submittedName>
        <fullName evidence="6">Transcriptional regulator, sugar-binding family protein</fullName>
    </submittedName>
</protein>
<feature type="domain" description="Sugar-binding" evidence="5">
    <location>
        <begin position="1"/>
        <end position="76"/>
    </location>
</feature>
<keyword evidence="4" id="KW-0804">Transcription</keyword>
<gene>
    <name evidence="6" type="ORF">H641_03033</name>
</gene>
<comment type="similarity">
    <text evidence="1">Belongs to the SorC transcriptional regulatory family.</text>
</comment>
<dbReference type="AlphaFoldDB" id="U1GH22"/>
<dbReference type="PATRIC" id="fig|1160719.4.peg.579"/>
<keyword evidence="3" id="KW-0238">DNA-binding</keyword>
<feature type="non-terminal residue" evidence="6">
    <location>
        <position position="1"/>
    </location>
</feature>
<dbReference type="GO" id="GO:0003677">
    <property type="term" value="F:DNA binding"/>
    <property type="evidence" value="ECO:0007669"/>
    <property type="project" value="UniProtKB-KW"/>
</dbReference>
<dbReference type="Proteomes" id="UP000016307">
    <property type="component" value="Unassembled WGS sequence"/>
</dbReference>
<comment type="caution">
    <text evidence="6">The sequence shown here is derived from an EMBL/GenBank/DDBJ whole genome shotgun (WGS) entry which is preliminary data.</text>
</comment>
<evidence type="ECO:0000256" key="2">
    <source>
        <dbReference type="ARBA" id="ARBA00023015"/>
    </source>
</evidence>
<dbReference type="InterPro" id="IPR051054">
    <property type="entry name" value="SorC_transcr_regulators"/>
</dbReference>
<accession>U1GH22</accession>
<dbReference type="SUPFAM" id="SSF100950">
    <property type="entry name" value="NagB/RpiA/CoA transferase-like"/>
    <property type="match status" value="1"/>
</dbReference>
<dbReference type="GO" id="GO:0030246">
    <property type="term" value="F:carbohydrate binding"/>
    <property type="evidence" value="ECO:0007669"/>
    <property type="project" value="InterPro"/>
</dbReference>
<dbReference type="InterPro" id="IPR007324">
    <property type="entry name" value="Sugar-bd_dom_put"/>
</dbReference>
<evidence type="ECO:0000313" key="7">
    <source>
        <dbReference type="Proteomes" id="UP000016307"/>
    </source>
</evidence>